<dbReference type="PANTHER" id="PTHR13395">
    <property type="entry name" value="SISTER CHROMATID COHESION PROTEIN DCC1-RELATED"/>
    <property type="match status" value="1"/>
</dbReference>
<dbReference type="GO" id="GO:0034088">
    <property type="term" value="P:maintenance of mitotic sister chromatid cohesion"/>
    <property type="evidence" value="ECO:0007669"/>
    <property type="project" value="TreeGrafter"/>
</dbReference>
<dbReference type="KEGG" id="mrr:Moror_7431"/>
<dbReference type="InterPro" id="IPR019128">
    <property type="entry name" value="Dcc1"/>
</dbReference>
<evidence type="ECO:0000256" key="2">
    <source>
        <dbReference type="ARBA" id="ARBA00022705"/>
    </source>
</evidence>
<protein>
    <recommendedName>
        <fullName evidence="5">Sister chromatid cohesion protein dcc1</fullName>
    </recommendedName>
</protein>
<dbReference type="Proteomes" id="UP000017559">
    <property type="component" value="Unassembled WGS sequence"/>
</dbReference>
<dbReference type="STRING" id="1381753.V2XT96"/>
<proteinExistence type="inferred from homology"/>
<dbReference type="GO" id="GO:0000785">
    <property type="term" value="C:chromatin"/>
    <property type="evidence" value="ECO:0007669"/>
    <property type="project" value="TreeGrafter"/>
</dbReference>
<name>V2XT96_MONRO</name>
<evidence type="ECO:0008006" key="5">
    <source>
        <dbReference type="Google" id="ProtNLM"/>
    </source>
</evidence>
<organism evidence="3 4">
    <name type="scientific">Moniliophthora roreri (strain MCA 2997)</name>
    <name type="common">Cocoa frosty pod rot fungus</name>
    <name type="synonym">Crinipellis roreri</name>
    <dbReference type="NCBI Taxonomy" id="1381753"/>
    <lineage>
        <taxon>Eukaryota</taxon>
        <taxon>Fungi</taxon>
        <taxon>Dikarya</taxon>
        <taxon>Basidiomycota</taxon>
        <taxon>Agaricomycotina</taxon>
        <taxon>Agaricomycetes</taxon>
        <taxon>Agaricomycetidae</taxon>
        <taxon>Agaricales</taxon>
        <taxon>Marasmiineae</taxon>
        <taxon>Marasmiaceae</taxon>
        <taxon>Moniliophthora</taxon>
    </lineage>
</organism>
<sequence length="372" mass="40969">MFESQLCFSASSSADEGSFKLLELPAELCKIFESSLEAPEPVSFTVKGQSGDDAVLCTRDRTYALRSVALSNTLLVVTPAPYGEVPDVDNALVIHDQINEILELTPIVPKLHKLSTLLKGKEYGQDHEDEDMEADDGTKRVSYAQLREAIQASDAELDSGLKGKRILDINGDLRPIAPSYLSHIIELILNTLVSHSIDSAAASVEKLSSALADNHEIPRTVSTQIMSWFGEIEDGRWQMDAESIVKEAGLSVLRPHQTNPITVRDLTEAWKEMVGDTFASIVSLDLLSGNYLMNGDLDTLTYFPAASLPVDPAPRFADLFLVRSRWKSEDIAPFLSDIAVNSKERDKLLLKYARATTDSTGIWYTSRTQYGG</sequence>
<keyword evidence="2" id="KW-0235">DNA replication</keyword>
<dbReference type="AlphaFoldDB" id="V2XT96"/>
<dbReference type="OrthoDB" id="276989at2759"/>
<dbReference type="GO" id="GO:0000775">
    <property type="term" value="C:chromosome, centromeric region"/>
    <property type="evidence" value="ECO:0007669"/>
    <property type="project" value="TreeGrafter"/>
</dbReference>
<dbReference type="Pfam" id="PF09724">
    <property type="entry name" value="Dcc1"/>
    <property type="match status" value="1"/>
</dbReference>
<keyword evidence="4" id="KW-1185">Reference proteome</keyword>
<evidence type="ECO:0000313" key="3">
    <source>
        <dbReference type="EMBL" id="ESK96086.1"/>
    </source>
</evidence>
<dbReference type="GO" id="GO:0006260">
    <property type="term" value="P:DNA replication"/>
    <property type="evidence" value="ECO:0007669"/>
    <property type="project" value="UniProtKB-KW"/>
</dbReference>
<gene>
    <name evidence="3" type="ORF">Moror_7431</name>
</gene>
<comment type="similarity">
    <text evidence="1">Belongs to the DCC1 family.</text>
</comment>
<dbReference type="GO" id="GO:0031390">
    <property type="term" value="C:Ctf18 RFC-like complex"/>
    <property type="evidence" value="ECO:0007669"/>
    <property type="project" value="InterPro"/>
</dbReference>
<evidence type="ECO:0000256" key="1">
    <source>
        <dbReference type="ARBA" id="ARBA00007017"/>
    </source>
</evidence>
<dbReference type="EMBL" id="AWSO01000055">
    <property type="protein sequence ID" value="ESK96086.1"/>
    <property type="molecule type" value="Genomic_DNA"/>
</dbReference>
<comment type="caution">
    <text evidence="3">The sequence shown here is derived from an EMBL/GenBank/DDBJ whole genome shotgun (WGS) entry which is preliminary data.</text>
</comment>
<dbReference type="HOGENOM" id="CLU_034504_0_0_1"/>
<evidence type="ECO:0000313" key="4">
    <source>
        <dbReference type="Proteomes" id="UP000017559"/>
    </source>
</evidence>
<reference evidence="3 4" key="1">
    <citation type="journal article" date="2014" name="BMC Genomics">
        <title>Genome and secretome analysis of the hemibiotrophic fungal pathogen, Moniliophthora roreri, which causes frosty pod rot disease of cacao: mechanisms of the biotrophic and necrotrophic phases.</title>
        <authorList>
            <person name="Meinhardt L.W."/>
            <person name="Costa G.G.L."/>
            <person name="Thomazella D.P.T."/>
            <person name="Teixeira P.J.P.L."/>
            <person name="Carazzolle M.F."/>
            <person name="Schuster S.C."/>
            <person name="Carlson J.E."/>
            <person name="Guiltinan M.J."/>
            <person name="Mieczkowski P."/>
            <person name="Farmer A."/>
            <person name="Ramaraj T."/>
            <person name="Crozier J."/>
            <person name="Davis R.E."/>
            <person name="Shao J."/>
            <person name="Melnick R.L."/>
            <person name="Pereira G.A.G."/>
            <person name="Bailey B.A."/>
        </authorList>
    </citation>
    <scope>NUCLEOTIDE SEQUENCE [LARGE SCALE GENOMIC DNA]</scope>
    <source>
        <strain evidence="3 4">MCA 2997</strain>
    </source>
</reference>
<dbReference type="PANTHER" id="PTHR13395:SF6">
    <property type="entry name" value="SISTER CHROMATID COHESION PROTEIN DCC1"/>
    <property type="match status" value="1"/>
</dbReference>
<accession>V2XT96</accession>